<gene>
    <name evidence="2" type="ORF">SFSGTM_20520</name>
</gene>
<feature type="transmembrane region" description="Helical" evidence="1">
    <location>
        <begin position="86"/>
        <end position="109"/>
    </location>
</feature>
<dbReference type="AlphaFoldDB" id="A0A809RKL4"/>
<evidence type="ECO:0000256" key="1">
    <source>
        <dbReference type="SAM" id="Phobius"/>
    </source>
</evidence>
<dbReference type="KEGG" id="sniv:SFSGTM_20520"/>
<keyword evidence="1" id="KW-1133">Transmembrane helix</keyword>
<name>A0A809RKL4_9PROT</name>
<sequence length="133" mass="14620">MIMKSSLTWVLIIWLALLQGMAPLLHAHVHDLSSPGKIHMPNLEIDTNHMPAESGMYQMKANLAEEDAIGMESVGKNELDISVMDVFLLVAILVLALLPAPALVWTSLFRIPAVFRTPSYALPWSLAPPTSHV</sequence>
<evidence type="ECO:0000313" key="2">
    <source>
        <dbReference type="EMBL" id="BBP01344.1"/>
    </source>
</evidence>
<dbReference type="EMBL" id="AP021881">
    <property type="protein sequence ID" value="BBP01344.1"/>
    <property type="molecule type" value="Genomic_DNA"/>
</dbReference>
<keyword evidence="3" id="KW-1185">Reference proteome</keyword>
<keyword evidence="1" id="KW-0812">Transmembrane</keyword>
<reference evidence="3" key="1">
    <citation type="submission" date="2019-11" db="EMBL/GenBank/DDBJ databases">
        <title>Isolation and characterization of a novel species in the genus Sulfuriferula.</title>
        <authorList>
            <person name="Mochizuki J."/>
            <person name="Kojima H."/>
            <person name="Fukui M."/>
        </authorList>
    </citation>
    <scope>NUCLEOTIDE SEQUENCE [LARGE SCALE GENOMIC DNA]</scope>
    <source>
        <strain evidence="3">SGTM</strain>
    </source>
</reference>
<evidence type="ECO:0000313" key="3">
    <source>
        <dbReference type="Proteomes" id="UP000463939"/>
    </source>
</evidence>
<proteinExistence type="predicted"/>
<accession>A0A809RKL4</accession>
<dbReference type="Proteomes" id="UP000463939">
    <property type="component" value="Chromosome"/>
</dbReference>
<protein>
    <submittedName>
        <fullName evidence="2">Uncharacterized protein</fullName>
    </submittedName>
</protein>
<organism evidence="2 3">
    <name type="scientific">Sulfuriferula nivalis</name>
    <dbReference type="NCBI Taxonomy" id="2675298"/>
    <lineage>
        <taxon>Bacteria</taxon>
        <taxon>Pseudomonadati</taxon>
        <taxon>Pseudomonadota</taxon>
        <taxon>Betaproteobacteria</taxon>
        <taxon>Nitrosomonadales</taxon>
        <taxon>Sulfuricellaceae</taxon>
        <taxon>Sulfuriferula</taxon>
    </lineage>
</organism>
<keyword evidence="1" id="KW-0472">Membrane</keyword>